<comment type="caution">
    <text evidence="2">The sequence shown here is derived from an EMBL/GenBank/DDBJ whole genome shotgun (WGS) entry which is preliminary data.</text>
</comment>
<name>A0ABX2E025_9FLAO</name>
<evidence type="ECO:0000313" key="2">
    <source>
        <dbReference type="EMBL" id="NRD21609.1"/>
    </source>
</evidence>
<reference evidence="2 3" key="1">
    <citation type="journal article" date="2015" name="Int. J. Syst. Evol. Microbiol.">
        <title>Winogradskyella litoriviva sp. nov., isolated from coastal seawater.</title>
        <authorList>
            <person name="Nedashkovskaya O.I."/>
            <person name="Kukhlevskiy A.D."/>
            <person name="Zhukova N.V."/>
            <person name="Kim S.J."/>
            <person name="Rhee S.K."/>
            <person name="Mikhailov V.V."/>
        </authorList>
    </citation>
    <scope>NUCLEOTIDE SEQUENCE [LARGE SCALE GENOMIC DNA]</scope>
    <source>
        <strain evidence="2 3">KMM6491</strain>
    </source>
</reference>
<gene>
    <name evidence="2" type="ORF">HNV10_00045</name>
</gene>
<dbReference type="Proteomes" id="UP000805085">
    <property type="component" value="Unassembled WGS sequence"/>
</dbReference>
<keyword evidence="3" id="KW-1185">Reference proteome</keyword>
<organism evidence="2 3">
    <name type="scientific">Winogradskyella litoriviva</name>
    <dbReference type="NCBI Taxonomy" id="1220182"/>
    <lineage>
        <taxon>Bacteria</taxon>
        <taxon>Pseudomonadati</taxon>
        <taxon>Bacteroidota</taxon>
        <taxon>Flavobacteriia</taxon>
        <taxon>Flavobacteriales</taxon>
        <taxon>Flavobacteriaceae</taxon>
        <taxon>Winogradskyella</taxon>
    </lineage>
</organism>
<evidence type="ECO:0000256" key="1">
    <source>
        <dbReference type="SAM" id="SignalP"/>
    </source>
</evidence>
<dbReference type="RefSeq" id="WP_173299295.1">
    <property type="nucleotide sequence ID" value="NZ_JABRWQ010000001.1"/>
</dbReference>
<sequence>MTIKNLILTFLFSAISISLFAQEKHLKTVKETQELSDKVVSLFYQNKITEAFDALIPYWPMPENELMAIEEKTIKYLNIIEQRFGESIGNVKVKNETISDIAIRETYLIRYNSSAIRLIFTYYKNDNGWIVNAFKWDDSFSEEFKEN</sequence>
<accession>A0ABX2E025</accession>
<evidence type="ECO:0000313" key="3">
    <source>
        <dbReference type="Proteomes" id="UP000805085"/>
    </source>
</evidence>
<feature type="chain" id="PRO_5045264430" description="DUF4440 domain-containing protein" evidence="1">
    <location>
        <begin position="22"/>
        <end position="147"/>
    </location>
</feature>
<keyword evidence="1" id="KW-0732">Signal</keyword>
<dbReference type="EMBL" id="JABRWQ010000001">
    <property type="protein sequence ID" value="NRD21609.1"/>
    <property type="molecule type" value="Genomic_DNA"/>
</dbReference>
<protein>
    <recommendedName>
        <fullName evidence="4">DUF4440 domain-containing protein</fullName>
    </recommendedName>
</protein>
<proteinExistence type="predicted"/>
<evidence type="ECO:0008006" key="4">
    <source>
        <dbReference type="Google" id="ProtNLM"/>
    </source>
</evidence>
<feature type="signal peptide" evidence="1">
    <location>
        <begin position="1"/>
        <end position="21"/>
    </location>
</feature>